<organism evidence="2">
    <name type="scientific">human gut metagenome</name>
    <dbReference type="NCBI Taxonomy" id="408170"/>
    <lineage>
        <taxon>unclassified sequences</taxon>
        <taxon>metagenomes</taxon>
        <taxon>organismal metagenomes</taxon>
    </lineage>
</organism>
<dbReference type="AlphaFoldDB" id="K1TRW5"/>
<accession>K1TRW5</accession>
<dbReference type="EMBL" id="AJWY01005178">
    <property type="protein sequence ID" value="EKC70339.1"/>
    <property type="molecule type" value="Genomic_DNA"/>
</dbReference>
<protein>
    <submittedName>
        <fullName evidence="2">Hydrogenase, Fe-only</fullName>
    </submittedName>
</protein>
<feature type="domain" description="Iron hydrogenase large subunit C-terminal" evidence="1">
    <location>
        <begin position="3"/>
        <end position="136"/>
    </location>
</feature>
<sequence>YPDVDISITTRELARMIESAGIYFKHLPDEEFDNPFGESTGAATIFGATGGVMEAALRTAVKLITGAEAPSPEFNDVRGMKNIKEAQYEVGGLNVKVAVASGTKNAGYLMDKIKDGTGDYTFIEIMGCPGGCINGGGQPIQHAVVRNFVDLKERRAKALYESDKNKCEETLARKLRLSRSCMMNSSVSREATRLMKYCTQLMWHVKSTTEAHFKNPKRQK</sequence>
<comment type="caution">
    <text evidence="2">The sequence shown here is derived from an EMBL/GenBank/DDBJ whole genome shotgun (WGS) entry which is preliminary data.</text>
</comment>
<evidence type="ECO:0000313" key="2">
    <source>
        <dbReference type="EMBL" id="EKC70339.1"/>
    </source>
</evidence>
<dbReference type="InterPro" id="IPR050340">
    <property type="entry name" value="Cytosolic_Fe-S_CAF"/>
</dbReference>
<dbReference type="InterPro" id="IPR004108">
    <property type="entry name" value="Fe_hydrogenase_lsu_C"/>
</dbReference>
<gene>
    <name evidence="2" type="ORF">LEA_07832</name>
</gene>
<dbReference type="Gene3D" id="3.40.950.10">
    <property type="entry name" value="Fe-only Hydrogenase (Larger Subunit), Chain L, domain 3"/>
    <property type="match status" value="1"/>
</dbReference>
<reference evidence="2" key="1">
    <citation type="journal article" date="2013" name="Environ. Microbiol.">
        <title>Microbiota from the distal guts of lean and obese adolescents exhibit partial functional redundancy besides clear differences in community structure.</title>
        <authorList>
            <person name="Ferrer M."/>
            <person name="Ruiz A."/>
            <person name="Lanza F."/>
            <person name="Haange S.B."/>
            <person name="Oberbach A."/>
            <person name="Till H."/>
            <person name="Bargiela R."/>
            <person name="Campoy C."/>
            <person name="Segura M.T."/>
            <person name="Richter M."/>
            <person name="von Bergen M."/>
            <person name="Seifert J."/>
            <person name="Suarez A."/>
        </authorList>
    </citation>
    <scope>NUCLEOTIDE SEQUENCE</scope>
</reference>
<dbReference type="Gene3D" id="3.40.50.1780">
    <property type="match status" value="1"/>
</dbReference>
<name>K1TRW5_9ZZZZ</name>
<evidence type="ECO:0000259" key="1">
    <source>
        <dbReference type="Pfam" id="PF02906"/>
    </source>
</evidence>
<proteinExistence type="predicted"/>
<dbReference type="SUPFAM" id="SSF53920">
    <property type="entry name" value="Fe-only hydrogenase"/>
    <property type="match status" value="1"/>
</dbReference>
<dbReference type="InterPro" id="IPR009016">
    <property type="entry name" value="Fe_hydrogenase"/>
</dbReference>
<feature type="non-terminal residue" evidence="2">
    <location>
        <position position="1"/>
    </location>
</feature>
<dbReference type="PANTHER" id="PTHR11615">
    <property type="entry name" value="NITRATE, FORMATE, IRON DEHYDROGENASE"/>
    <property type="match status" value="1"/>
</dbReference>
<dbReference type="Pfam" id="PF02906">
    <property type="entry name" value="Fe_hyd_lg_C"/>
    <property type="match status" value="1"/>
</dbReference>